<accession>A0AAD6REI2</accession>
<evidence type="ECO:0000313" key="3">
    <source>
        <dbReference type="Proteomes" id="UP001164929"/>
    </source>
</evidence>
<reference evidence="2" key="1">
    <citation type="journal article" date="2023" name="Mol. Ecol. Resour.">
        <title>Chromosome-level genome assembly of a triploid poplar Populus alba 'Berolinensis'.</title>
        <authorList>
            <person name="Chen S."/>
            <person name="Yu Y."/>
            <person name="Wang X."/>
            <person name="Wang S."/>
            <person name="Zhang T."/>
            <person name="Zhou Y."/>
            <person name="He R."/>
            <person name="Meng N."/>
            <person name="Wang Y."/>
            <person name="Liu W."/>
            <person name="Liu Z."/>
            <person name="Liu J."/>
            <person name="Guo Q."/>
            <person name="Huang H."/>
            <person name="Sederoff R.R."/>
            <person name="Wang G."/>
            <person name="Qu G."/>
            <person name="Chen S."/>
        </authorList>
    </citation>
    <scope>NUCLEOTIDE SEQUENCE</scope>
    <source>
        <strain evidence="2">SC-2020</strain>
    </source>
</reference>
<dbReference type="EMBL" id="JAQIZT010000002">
    <property type="protein sequence ID" value="KAJ7007217.1"/>
    <property type="molecule type" value="Genomic_DNA"/>
</dbReference>
<name>A0AAD6REI2_9ROSI</name>
<keyword evidence="1" id="KW-0472">Membrane</keyword>
<proteinExistence type="predicted"/>
<comment type="caution">
    <text evidence="2">The sequence shown here is derived from an EMBL/GenBank/DDBJ whole genome shotgun (WGS) entry which is preliminary data.</text>
</comment>
<keyword evidence="3" id="KW-1185">Reference proteome</keyword>
<feature type="transmembrane region" description="Helical" evidence="1">
    <location>
        <begin position="74"/>
        <end position="89"/>
    </location>
</feature>
<evidence type="ECO:0000256" key="1">
    <source>
        <dbReference type="SAM" id="Phobius"/>
    </source>
</evidence>
<gene>
    <name evidence="2" type="ORF">NC653_006310</name>
</gene>
<dbReference type="Proteomes" id="UP001164929">
    <property type="component" value="Chromosome 2"/>
</dbReference>
<organism evidence="2 3">
    <name type="scientific">Populus alba x Populus x berolinensis</name>
    <dbReference type="NCBI Taxonomy" id="444605"/>
    <lineage>
        <taxon>Eukaryota</taxon>
        <taxon>Viridiplantae</taxon>
        <taxon>Streptophyta</taxon>
        <taxon>Embryophyta</taxon>
        <taxon>Tracheophyta</taxon>
        <taxon>Spermatophyta</taxon>
        <taxon>Magnoliopsida</taxon>
        <taxon>eudicotyledons</taxon>
        <taxon>Gunneridae</taxon>
        <taxon>Pentapetalae</taxon>
        <taxon>rosids</taxon>
        <taxon>fabids</taxon>
        <taxon>Malpighiales</taxon>
        <taxon>Salicaceae</taxon>
        <taxon>Saliceae</taxon>
        <taxon>Populus</taxon>
    </lineage>
</organism>
<protein>
    <submittedName>
        <fullName evidence="2">Uncharacterized protein</fullName>
    </submittedName>
</protein>
<keyword evidence="1" id="KW-0812">Transmembrane</keyword>
<dbReference type="AlphaFoldDB" id="A0AAD6REI2"/>
<evidence type="ECO:0000313" key="2">
    <source>
        <dbReference type="EMBL" id="KAJ7007217.1"/>
    </source>
</evidence>
<keyword evidence="1" id="KW-1133">Transmembrane helix</keyword>
<sequence>MRFFDENRIKIAYYDQRKYASSNLSNNENERVRSLVETSNGDGDMMRPPISKFGCDTGVNDMICNNWFVYRKKSLYFIYGLIISIYFILS</sequence>